<name>A0A8R7TUZ8_TRIUA</name>
<reference evidence="1" key="3">
    <citation type="submission" date="2022-06" db="UniProtKB">
        <authorList>
            <consortium name="EnsemblPlants"/>
        </authorList>
    </citation>
    <scope>IDENTIFICATION</scope>
</reference>
<organism evidence="1 2">
    <name type="scientific">Triticum urartu</name>
    <name type="common">Red wild einkorn</name>
    <name type="synonym">Crithodium urartu</name>
    <dbReference type="NCBI Taxonomy" id="4572"/>
    <lineage>
        <taxon>Eukaryota</taxon>
        <taxon>Viridiplantae</taxon>
        <taxon>Streptophyta</taxon>
        <taxon>Embryophyta</taxon>
        <taxon>Tracheophyta</taxon>
        <taxon>Spermatophyta</taxon>
        <taxon>Magnoliopsida</taxon>
        <taxon>Liliopsida</taxon>
        <taxon>Poales</taxon>
        <taxon>Poaceae</taxon>
        <taxon>BOP clade</taxon>
        <taxon>Pooideae</taxon>
        <taxon>Triticodae</taxon>
        <taxon>Triticeae</taxon>
        <taxon>Triticinae</taxon>
        <taxon>Triticum</taxon>
    </lineage>
</organism>
<dbReference type="Gramene" id="TuG1812S0001568000.01.T01">
    <property type="protein sequence ID" value="TuG1812S0001568000.01.T01"/>
    <property type="gene ID" value="TuG1812S0001568000.01"/>
</dbReference>
<protein>
    <submittedName>
        <fullName evidence="1">Uncharacterized protein</fullName>
    </submittedName>
</protein>
<dbReference type="Gramene" id="TuG1812G0300002672.01.T01">
    <property type="protein sequence ID" value="TuG1812G0300002672.01.T01"/>
    <property type="gene ID" value="TuG1812G0300002672.01"/>
</dbReference>
<evidence type="ECO:0000313" key="1">
    <source>
        <dbReference type="EnsemblPlants" id="TuG1812G0300002672.01.T01"/>
    </source>
</evidence>
<evidence type="ECO:0000313" key="2">
    <source>
        <dbReference type="Proteomes" id="UP000015106"/>
    </source>
</evidence>
<proteinExistence type="predicted"/>
<dbReference type="AlphaFoldDB" id="A0A8R7TUZ8"/>
<keyword evidence="2" id="KW-1185">Reference proteome</keyword>
<sequence length="151" mass="17005">MHLTLNRLQFCAHGVGAAPASSSIPSLSLNADTAPRRLLPTVPPLCFFTLHFSRFWLNFTLHPRRSASLAPPPLAARSVSPSSPACRHVRRWTWLLDGVKLASEHRQLHCTLQKKNSRKFRIRKIRSSRRTKALPSLVCLQTARDNHVDGD</sequence>
<reference evidence="1" key="2">
    <citation type="submission" date="2018-03" db="EMBL/GenBank/DDBJ databases">
        <title>The Triticum urartu genome reveals the dynamic nature of wheat genome evolution.</title>
        <authorList>
            <person name="Ling H."/>
            <person name="Ma B."/>
            <person name="Shi X."/>
            <person name="Liu H."/>
            <person name="Dong L."/>
            <person name="Sun H."/>
            <person name="Cao Y."/>
            <person name="Gao Q."/>
            <person name="Zheng S."/>
            <person name="Li Y."/>
            <person name="Yu Y."/>
            <person name="Du H."/>
            <person name="Qi M."/>
            <person name="Li Y."/>
            <person name="Yu H."/>
            <person name="Cui Y."/>
            <person name="Wang N."/>
            <person name="Chen C."/>
            <person name="Wu H."/>
            <person name="Zhao Y."/>
            <person name="Zhang J."/>
            <person name="Li Y."/>
            <person name="Zhou W."/>
            <person name="Zhang B."/>
            <person name="Hu W."/>
            <person name="Eijk M."/>
            <person name="Tang J."/>
            <person name="Witsenboer H."/>
            <person name="Zhao S."/>
            <person name="Li Z."/>
            <person name="Zhang A."/>
            <person name="Wang D."/>
            <person name="Liang C."/>
        </authorList>
    </citation>
    <scope>NUCLEOTIDE SEQUENCE [LARGE SCALE GENOMIC DNA]</scope>
    <source>
        <strain evidence="1">cv. G1812</strain>
    </source>
</reference>
<dbReference type="EnsemblPlants" id="TuG1812S0001568000.01.T01">
    <property type="protein sequence ID" value="TuG1812S0001568000.01.T01"/>
    <property type="gene ID" value="TuG1812S0001568000.01"/>
</dbReference>
<accession>A0A8R7TUZ8</accession>
<reference evidence="2" key="1">
    <citation type="journal article" date="2013" name="Nature">
        <title>Draft genome of the wheat A-genome progenitor Triticum urartu.</title>
        <authorList>
            <person name="Ling H.Q."/>
            <person name="Zhao S."/>
            <person name="Liu D."/>
            <person name="Wang J."/>
            <person name="Sun H."/>
            <person name="Zhang C."/>
            <person name="Fan H."/>
            <person name="Li D."/>
            <person name="Dong L."/>
            <person name="Tao Y."/>
            <person name="Gao C."/>
            <person name="Wu H."/>
            <person name="Li Y."/>
            <person name="Cui Y."/>
            <person name="Guo X."/>
            <person name="Zheng S."/>
            <person name="Wang B."/>
            <person name="Yu K."/>
            <person name="Liang Q."/>
            <person name="Yang W."/>
            <person name="Lou X."/>
            <person name="Chen J."/>
            <person name="Feng M."/>
            <person name="Jian J."/>
            <person name="Zhang X."/>
            <person name="Luo G."/>
            <person name="Jiang Y."/>
            <person name="Liu J."/>
            <person name="Wang Z."/>
            <person name="Sha Y."/>
            <person name="Zhang B."/>
            <person name="Wu H."/>
            <person name="Tang D."/>
            <person name="Shen Q."/>
            <person name="Xue P."/>
            <person name="Zou S."/>
            <person name="Wang X."/>
            <person name="Liu X."/>
            <person name="Wang F."/>
            <person name="Yang Y."/>
            <person name="An X."/>
            <person name="Dong Z."/>
            <person name="Zhang K."/>
            <person name="Zhang X."/>
            <person name="Luo M.C."/>
            <person name="Dvorak J."/>
            <person name="Tong Y."/>
            <person name="Wang J."/>
            <person name="Yang H."/>
            <person name="Li Z."/>
            <person name="Wang D."/>
            <person name="Zhang A."/>
            <person name="Wang J."/>
        </authorList>
    </citation>
    <scope>NUCLEOTIDE SEQUENCE</scope>
    <source>
        <strain evidence="2">cv. G1812</strain>
    </source>
</reference>
<dbReference type="Proteomes" id="UP000015106">
    <property type="component" value="Chromosome 3"/>
</dbReference>
<dbReference type="EnsemblPlants" id="TuG1812G0300002672.01.T01">
    <property type="protein sequence ID" value="TuG1812G0300002672.01.T01"/>
    <property type="gene ID" value="TuG1812G0300002672.01"/>
</dbReference>